<comment type="caution">
    <text evidence="1">The sequence shown here is derived from an EMBL/GenBank/DDBJ whole genome shotgun (WGS) entry which is preliminary data.</text>
</comment>
<dbReference type="RefSeq" id="WP_379481898.1">
    <property type="nucleotide sequence ID" value="NZ_JBHLTL010000011.1"/>
</dbReference>
<organism evidence="1 2">
    <name type="scientific">Novosphingobium aquiterrae</name>
    <dbReference type="NCBI Taxonomy" id="624388"/>
    <lineage>
        <taxon>Bacteria</taxon>
        <taxon>Pseudomonadati</taxon>
        <taxon>Pseudomonadota</taxon>
        <taxon>Alphaproteobacteria</taxon>
        <taxon>Sphingomonadales</taxon>
        <taxon>Sphingomonadaceae</taxon>
        <taxon>Novosphingobium</taxon>
    </lineage>
</organism>
<dbReference type="EMBL" id="JBHLTL010000011">
    <property type="protein sequence ID" value="MFC0590438.1"/>
    <property type="molecule type" value="Genomic_DNA"/>
</dbReference>
<evidence type="ECO:0000313" key="2">
    <source>
        <dbReference type="Proteomes" id="UP001589943"/>
    </source>
</evidence>
<dbReference type="Proteomes" id="UP001589943">
    <property type="component" value="Unassembled WGS sequence"/>
</dbReference>
<sequence>MPDPFCPRQITFTIPGSPGVTVTATEVNGAIEFHVVADGTTNKIPDLRGLFFDLGGDKTAGVTVTNEDGVSGSQVRTNGVLDLGNGNNMQGKTKDGFDVGVSFGTAGRGREAVSEGTFLLDNANHSLTLDDIAHMRFGVRIDGVGGGTGPRDGGATKLMTIAPAAPDARDDTIAMFEDGAAGLNDPSKTPHTVVLNVLANDTDGDGDPLTITSIHEQPLHGTVAIAADGKTIIYTPELDYAGQVSFEYCISDGHGGQDHAMVTLNIEAVADRPIINVTTEATGVVNQVLLHVTADQADADSSEYLTHILSSTLPAGVTISPVSVAPGGQPDHIAQDFLLTLPIDQDTNFNLTFTAESQETSNGDTETATYTVPIVYEYNSTTASTVFDATDQNIWSSGAAFTFTDDRFIGVDTGNFNQSIGSTFYAGVDGHIQLGLQSTLHFNGGEIDATAGYDLTVETNFNKTVDTLLIDTTALLTGTQFSTVGPEGSYLLAFLYDVALHAYAGVDIDLGALGSVGGQADLLNLSFGPGSIPILDINSQDLGGTVTLPPPLDAFSLDFAWPHLTTSAAGGSIIDSSGASNNFLQLNLDLDQLVAQLLFGGANPLDPPRIDFGPVYADADLLNVVLSAGLNFLQQFEMSMGNVEGVLQFEDGSSQAFTFGDSLQIEHASAIDAAGNNDGHVDFTFTLAPDSTLHNNTDLGFNVGVLIELLTVEIGYDIEVASDSTTIGPLASFGTVVPVADISVYDSTFDLAYANHQFLFAA</sequence>
<keyword evidence="2" id="KW-1185">Reference proteome</keyword>
<dbReference type="Pfam" id="PF17963">
    <property type="entry name" value="Big_9"/>
    <property type="match status" value="1"/>
</dbReference>
<accession>A0ABV6PMX7</accession>
<name>A0ABV6PMX7_9SPHN</name>
<dbReference type="Gene3D" id="2.60.40.2810">
    <property type="match status" value="1"/>
</dbReference>
<evidence type="ECO:0000313" key="1">
    <source>
        <dbReference type="EMBL" id="MFC0590438.1"/>
    </source>
</evidence>
<protein>
    <submittedName>
        <fullName evidence="1">Ig-like domain-containing protein</fullName>
    </submittedName>
</protein>
<gene>
    <name evidence="1" type="ORF">ACFFF7_13585</name>
</gene>
<reference evidence="1 2" key="1">
    <citation type="submission" date="2024-09" db="EMBL/GenBank/DDBJ databases">
        <authorList>
            <person name="Sun Q."/>
            <person name="Mori K."/>
        </authorList>
    </citation>
    <scope>NUCLEOTIDE SEQUENCE [LARGE SCALE GENOMIC DNA]</scope>
    <source>
        <strain evidence="1 2">NCAIM B.02537</strain>
    </source>
</reference>
<proteinExistence type="predicted"/>